<protein>
    <recommendedName>
        <fullName evidence="3">Portal protein</fullName>
    </recommendedName>
</protein>
<reference evidence="1 2" key="1">
    <citation type="submission" date="2023-02" db="EMBL/GenBank/DDBJ databases">
        <title>Microbacterium betulae sp. nov., isolated from birch wood.</title>
        <authorList>
            <person name="Pasciak M."/>
            <person name="Pawlik K.J."/>
            <person name="Martynowski D."/>
            <person name="Laczmanski L."/>
            <person name="Ciekot J."/>
            <person name="Szponar B."/>
            <person name="Wojcik-Fatla A."/>
            <person name="Mackiewicz B."/>
            <person name="Farian E."/>
            <person name="Cholewa G."/>
            <person name="Cholewa A."/>
            <person name="Dutkiewicz J."/>
        </authorList>
    </citation>
    <scope>NUCLEOTIDE SEQUENCE [LARGE SCALE GENOMIC DNA]</scope>
    <source>
        <strain evidence="1 2">AB</strain>
    </source>
</reference>
<organism evidence="1 2">
    <name type="scientific">Microbacterium betulae</name>
    <dbReference type="NCBI Taxonomy" id="2981139"/>
    <lineage>
        <taxon>Bacteria</taxon>
        <taxon>Bacillati</taxon>
        <taxon>Actinomycetota</taxon>
        <taxon>Actinomycetes</taxon>
        <taxon>Micrococcales</taxon>
        <taxon>Microbacteriaceae</taxon>
        <taxon>Microbacterium</taxon>
    </lineage>
</organism>
<keyword evidence="2" id="KW-1185">Reference proteome</keyword>
<accession>A0AA97I742</accession>
<dbReference type="InterPro" id="IPR009279">
    <property type="entry name" value="Portal_Mu"/>
</dbReference>
<sequence length="449" mass="48412">MTGPRVRQTTRRTPRVQAFVHSSAATRERGYTAQSASGWWSDLTNERTPELRWPLSIPVFEDMVRQDAQASSVLSAIATPIMRTGWRVDGKGCRPEVTAHVAADLGLPIAGEANGVPASRTRGRFSWTEHLAVVVPDHLQFGHAVFEQVYFRPRSVEEGGDGLFHLRKLGYRPARTIAAWNVAPDGGLVGIQQYGGLNEGGVLTGFGTIGGTPLPVDRLVVYTNRRKGGNWVGESVLRSAYKNVMLKDRYLRVDSMVVERNGLGIPTHEAADGSAAAIEAGLEIVEAVQAGDNSGVSLANGASFDLKGVTGTLPDILEKIKYHDEQIARAVLAHFLNLGSQTGSWALGATFADFFTLSIQAVAENIRETATRHIVEDLVDINYGPDEPAPRIVFDEIGSRQGAILTAIASLVSTGVLHADEDLEKFIRSTLELPPASPATRTDTSEDAA</sequence>
<evidence type="ECO:0000313" key="2">
    <source>
        <dbReference type="Proteomes" id="UP001305498"/>
    </source>
</evidence>
<dbReference type="AlphaFoldDB" id="A0AA97I742"/>
<dbReference type="KEGG" id="mbet:N8K70_03890"/>
<dbReference type="EMBL" id="CP118157">
    <property type="protein sequence ID" value="WOF23832.1"/>
    <property type="molecule type" value="Genomic_DNA"/>
</dbReference>
<dbReference type="Pfam" id="PF06074">
    <property type="entry name" value="Portal_Mu"/>
    <property type="match status" value="1"/>
</dbReference>
<dbReference type="RefSeq" id="WP_317140303.1">
    <property type="nucleotide sequence ID" value="NZ_CP118157.1"/>
</dbReference>
<proteinExistence type="predicted"/>
<evidence type="ECO:0008006" key="3">
    <source>
        <dbReference type="Google" id="ProtNLM"/>
    </source>
</evidence>
<gene>
    <name evidence="1" type="ORF">N8K70_03890</name>
</gene>
<dbReference type="Proteomes" id="UP001305498">
    <property type="component" value="Chromosome"/>
</dbReference>
<evidence type="ECO:0000313" key="1">
    <source>
        <dbReference type="EMBL" id="WOF23832.1"/>
    </source>
</evidence>
<name>A0AA97I742_9MICO</name>